<dbReference type="GO" id="GO:0009097">
    <property type="term" value="P:isoleucine biosynthetic process"/>
    <property type="evidence" value="ECO:0007669"/>
    <property type="project" value="TreeGrafter"/>
</dbReference>
<evidence type="ECO:0000313" key="6">
    <source>
        <dbReference type="Proteomes" id="UP000198605"/>
    </source>
</evidence>
<dbReference type="GO" id="GO:0004794">
    <property type="term" value="F:threonine deaminase activity"/>
    <property type="evidence" value="ECO:0007669"/>
    <property type="project" value="TreeGrafter"/>
</dbReference>
<dbReference type="SUPFAM" id="SSF53686">
    <property type="entry name" value="Tryptophan synthase beta subunit-like PLP-dependent enzymes"/>
    <property type="match status" value="1"/>
</dbReference>
<feature type="domain" description="Tryptophan synthase beta chain-like PALP" evidence="4">
    <location>
        <begin position="72"/>
        <end position="378"/>
    </location>
</feature>
<keyword evidence="3" id="KW-0456">Lyase</keyword>
<dbReference type="AlphaFoldDB" id="A0A1C6UZT8"/>
<accession>A0A1C6UZT8</accession>
<dbReference type="Gene3D" id="3.40.50.1100">
    <property type="match status" value="2"/>
</dbReference>
<dbReference type="InterPro" id="IPR001926">
    <property type="entry name" value="TrpB-like_PALP"/>
</dbReference>
<evidence type="ECO:0000256" key="1">
    <source>
        <dbReference type="ARBA" id="ARBA00001933"/>
    </source>
</evidence>
<evidence type="ECO:0000256" key="3">
    <source>
        <dbReference type="ARBA" id="ARBA00023239"/>
    </source>
</evidence>
<dbReference type="InterPro" id="IPR050147">
    <property type="entry name" value="Ser/Thr_Dehydratase"/>
</dbReference>
<dbReference type="Proteomes" id="UP000198605">
    <property type="component" value="Unassembled WGS sequence"/>
</dbReference>
<dbReference type="PANTHER" id="PTHR48078">
    <property type="entry name" value="THREONINE DEHYDRATASE, MITOCHONDRIAL-RELATED"/>
    <property type="match status" value="1"/>
</dbReference>
<dbReference type="PANTHER" id="PTHR48078:SF6">
    <property type="entry name" value="L-THREONINE DEHYDRATASE CATABOLIC TDCB"/>
    <property type="match status" value="1"/>
</dbReference>
<gene>
    <name evidence="5" type="ORF">GA0070603_2833</name>
</gene>
<dbReference type="CDD" id="cd01563">
    <property type="entry name" value="Thr-synth_1"/>
    <property type="match status" value="1"/>
</dbReference>
<organism evidence="5 6">
    <name type="scientific">Micromonospora chersina</name>
    <dbReference type="NCBI Taxonomy" id="47854"/>
    <lineage>
        <taxon>Bacteria</taxon>
        <taxon>Bacillati</taxon>
        <taxon>Actinomycetota</taxon>
        <taxon>Actinomycetes</taxon>
        <taxon>Micromonosporales</taxon>
        <taxon>Micromonosporaceae</taxon>
        <taxon>Micromonospora</taxon>
    </lineage>
</organism>
<comment type="cofactor">
    <cofactor evidence="1">
        <name>pyridoxal 5'-phosphate</name>
        <dbReference type="ChEBI" id="CHEBI:597326"/>
    </cofactor>
</comment>
<dbReference type="GO" id="GO:0030170">
    <property type="term" value="F:pyridoxal phosphate binding"/>
    <property type="evidence" value="ECO:0007669"/>
    <property type="project" value="InterPro"/>
</dbReference>
<dbReference type="OrthoDB" id="9778118at2"/>
<dbReference type="STRING" id="47854.GA0070603_2833"/>
<dbReference type="GeneID" id="43279476"/>
<evidence type="ECO:0000256" key="2">
    <source>
        <dbReference type="ARBA" id="ARBA00022898"/>
    </source>
</evidence>
<dbReference type="NCBIfam" id="NF006050">
    <property type="entry name" value="PRK08197.1"/>
    <property type="match status" value="1"/>
</dbReference>
<dbReference type="PROSITE" id="PS00165">
    <property type="entry name" value="DEHYDRATASE_SER_THR"/>
    <property type="match status" value="1"/>
</dbReference>
<protein>
    <submittedName>
        <fullName evidence="5">Threonine synthase</fullName>
    </submittedName>
</protein>
<dbReference type="Pfam" id="PF00291">
    <property type="entry name" value="PALP"/>
    <property type="match status" value="1"/>
</dbReference>
<dbReference type="GO" id="GO:0006567">
    <property type="term" value="P:L-threonine catabolic process"/>
    <property type="evidence" value="ECO:0007669"/>
    <property type="project" value="TreeGrafter"/>
</dbReference>
<dbReference type="RefSeq" id="WP_091313034.1">
    <property type="nucleotide sequence ID" value="NZ_FMIB01000002.1"/>
</dbReference>
<dbReference type="InterPro" id="IPR000634">
    <property type="entry name" value="Ser/Thr_deHydtase_PyrdxlP-BS"/>
</dbReference>
<evidence type="ECO:0000259" key="4">
    <source>
        <dbReference type="Pfam" id="PF00291"/>
    </source>
</evidence>
<keyword evidence="2" id="KW-0663">Pyridoxal phosphate</keyword>
<evidence type="ECO:0000313" key="5">
    <source>
        <dbReference type="EMBL" id="SCL59519.1"/>
    </source>
</evidence>
<keyword evidence="6" id="KW-1185">Reference proteome</keyword>
<dbReference type="GO" id="GO:0003941">
    <property type="term" value="F:L-serine ammonia-lyase activity"/>
    <property type="evidence" value="ECO:0007669"/>
    <property type="project" value="TreeGrafter"/>
</dbReference>
<dbReference type="EMBL" id="FMIB01000002">
    <property type="protein sequence ID" value="SCL59519.1"/>
    <property type="molecule type" value="Genomic_DNA"/>
</dbReference>
<sequence length="395" mass="41867">MHLTHLECPRCDQRHPADKLQNLCACGSPLLARYDLAAVAASVTPEQFGLRPADLWRYRELLPVADPRFVTTLGEGWTPLLRAPAYGQEIGIPDLIVKDEGLTPTGSFKARGAAVGVSRARELGVERIAMPTNGNAGAAWATYAARAGMGATIAMPLDAPTICRRECVAAGADLRLVDGLISDAGRWVAGLVAESGGRVFDAGTLREPYRLEGKKTMGYEIVEQLGWQVPDVIIYPTGGGVGLIGIHKALHELRELGWVEDRLPRLVAVQSTGCAPIVRAFAAGEARATPWADAHTLAFGITVPAPLGDELILAALRESSGTAIAVDDEEILADLRDFAAREGLLLCPEGAACLTAARHLRAGGWIRPGERVVVLNTGAGLKYPETVDVSGVPTV</sequence>
<name>A0A1C6UZT8_9ACTN</name>
<reference evidence="6" key="1">
    <citation type="submission" date="2016-06" db="EMBL/GenBank/DDBJ databases">
        <authorList>
            <person name="Varghese N."/>
            <person name="Submissions Spin"/>
        </authorList>
    </citation>
    <scope>NUCLEOTIDE SEQUENCE [LARGE SCALE GENOMIC DNA]</scope>
    <source>
        <strain evidence="6">DSM 44151</strain>
    </source>
</reference>
<dbReference type="InterPro" id="IPR036052">
    <property type="entry name" value="TrpB-like_PALP_sf"/>
</dbReference>
<dbReference type="GO" id="GO:0006565">
    <property type="term" value="P:L-serine catabolic process"/>
    <property type="evidence" value="ECO:0007669"/>
    <property type="project" value="TreeGrafter"/>
</dbReference>
<proteinExistence type="predicted"/>